<evidence type="ECO:0000256" key="3">
    <source>
        <dbReference type="ARBA" id="ARBA00017941"/>
    </source>
</evidence>
<comment type="similarity">
    <text evidence="2">Belongs to the flagella basal body rod proteins family.</text>
</comment>
<evidence type="ECO:0000313" key="9">
    <source>
        <dbReference type="EMBL" id="CEG07427.1"/>
    </source>
</evidence>
<dbReference type="EMBL" id="CCAZ020000001">
    <property type="protein sequence ID" value="CEG07427.1"/>
    <property type="molecule type" value="Genomic_DNA"/>
</dbReference>
<name>A0A090MMC8_AFIFE</name>
<reference evidence="9 10" key="1">
    <citation type="journal article" date="2014" name="Genome Announc.">
        <title>Genome Sequence of Afipia felis Strain 76713, Isolated in Hospital Water Using an Amoeba Co-Culture Procedure.</title>
        <authorList>
            <person name="Benamar S."/>
            <person name="La Scola B."/>
            <person name="Croce O."/>
        </authorList>
    </citation>
    <scope>NUCLEOTIDE SEQUENCE [LARGE SCALE GENOMIC DNA]</scope>
    <source>
        <strain evidence="9 10">76713</strain>
    </source>
</reference>
<comment type="subcellular location">
    <subcellularLocation>
        <location evidence="1 6">Bacterial flagellum basal body</location>
    </subcellularLocation>
</comment>
<evidence type="ECO:0000256" key="1">
    <source>
        <dbReference type="ARBA" id="ARBA00004117"/>
    </source>
</evidence>
<dbReference type="AlphaFoldDB" id="A0A090MMC8"/>
<dbReference type="InterPro" id="IPR001444">
    <property type="entry name" value="Flag_bb_rod_N"/>
</dbReference>
<evidence type="ECO:0000313" key="10">
    <source>
        <dbReference type="Proteomes" id="UP000035762"/>
    </source>
</evidence>
<dbReference type="GO" id="GO:0030694">
    <property type="term" value="C:bacterial-type flagellum basal body, rod"/>
    <property type="evidence" value="ECO:0007669"/>
    <property type="project" value="UniProtKB-UniRule"/>
</dbReference>
<evidence type="ECO:0000256" key="2">
    <source>
        <dbReference type="ARBA" id="ARBA00009677"/>
    </source>
</evidence>
<comment type="caution">
    <text evidence="9">The sequence shown here is derived from an EMBL/GenBank/DDBJ whole genome shotgun (WGS) entry which is preliminary data.</text>
</comment>
<dbReference type="InterPro" id="IPR010930">
    <property type="entry name" value="Flg_bb/hook_C_dom"/>
</dbReference>
<keyword evidence="10" id="KW-1185">Reference proteome</keyword>
<sequence length="141" mass="15484">MAESMDFLKSMSIATSGLRAQAERMRVISENIANADSTASTAGGDPYRRKVPTFSSTLDRTLDAQVVSLGRVKTDTTSSFRIKHEPGNPAADANGNVKYPNVNSLVEMTDMREAQRSYEANLNIISATRRMIQRTLDILKA</sequence>
<comment type="subunit">
    <text evidence="5 6">The basal body constitutes a major portion of the flagellar organelle and consists of four rings (L,P,S, and M) mounted on a central rod. The rod consists of about 26 subunits of FlgG in the distal portion, and FlgB, FlgC and FlgF are thought to build up the proximal portion of the rod with about 6 subunits each.</text>
</comment>
<evidence type="ECO:0000256" key="6">
    <source>
        <dbReference type="RuleBase" id="RU362062"/>
    </source>
</evidence>
<proteinExistence type="inferred from homology"/>
<accession>A0A090MMC8</accession>
<dbReference type="Proteomes" id="UP000035762">
    <property type="component" value="Unassembled WGS sequence"/>
</dbReference>
<dbReference type="InterPro" id="IPR006299">
    <property type="entry name" value="FlgC"/>
</dbReference>
<keyword evidence="4 6" id="KW-0975">Bacterial flagellum</keyword>
<evidence type="ECO:0000256" key="4">
    <source>
        <dbReference type="ARBA" id="ARBA00023143"/>
    </source>
</evidence>
<gene>
    <name evidence="9" type="primary">flgC</name>
    <name evidence="9" type="ORF">BN961_00817</name>
</gene>
<dbReference type="STRING" id="1035.BN961_00817"/>
<organism evidence="9 10">
    <name type="scientific">Afipia felis</name>
    <name type="common">Cat scratch disease bacillus</name>
    <dbReference type="NCBI Taxonomy" id="1035"/>
    <lineage>
        <taxon>Bacteria</taxon>
        <taxon>Pseudomonadati</taxon>
        <taxon>Pseudomonadota</taxon>
        <taxon>Alphaproteobacteria</taxon>
        <taxon>Hyphomicrobiales</taxon>
        <taxon>Nitrobacteraceae</taxon>
        <taxon>Afipia</taxon>
    </lineage>
</organism>
<evidence type="ECO:0000256" key="5">
    <source>
        <dbReference type="ARBA" id="ARBA00025933"/>
    </source>
</evidence>
<evidence type="ECO:0000259" key="7">
    <source>
        <dbReference type="Pfam" id="PF00460"/>
    </source>
</evidence>
<dbReference type="PANTHER" id="PTHR30435:SF2">
    <property type="entry name" value="FLAGELLAR BASAL-BODY ROD PROTEIN FLGC"/>
    <property type="match status" value="1"/>
</dbReference>
<dbReference type="GO" id="GO:0071978">
    <property type="term" value="P:bacterial-type flagellum-dependent swarming motility"/>
    <property type="evidence" value="ECO:0007669"/>
    <property type="project" value="TreeGrafter"/>
</dbReference>
<evidence type="ECO:0000259" key="8">
    <source>
        <dbReference type="Pfam" id="PF06429"/>
    </source>
</evidence>
<dbReference type="Pfam" id="PF06429">
    <property type="entry name" value="Flg_bbr_C"/>
    <property type="match status" value="1"/>
</dbReference>
<feature type="domain" description="Flagellar basal-body/hook protein C-terminal" evidence="8">
    <location>
        <begin position="94"/>
        <end position="137"/>
    </location>
</feature>
<dbReference type="PANTHER" id="PTHR30435">
    <property type="entry name" value="FLAGELLAR PROTEIN"/>
    <property type="match status" value="1"/>
</dbReference>
<dbReference type="OrthoDB" id="9813951at2"/>
<dbReference type="RefSeq" id="WP_048755729.1">
    <property type="nucleotide sequence ID" value="NZ_CCAZ020000001.1"/>
</dbReference>
<feature type="domain" description="Flagellar basal body rod protein N-terminal" evidence="7">
    <location>
        <begin position="12"/>
        <end position="38"/>
    </location>
</feature>
<protein>
    <recommendedName>
        <fullName evidence="3 6">Flagellar basal-body rod protein FlgC</fullName>
    </recommendedName>
</protein>
<dbReference type="Pfam" id="PF00460">
    <property type="entry name" value="Flg_bb_rod"/>
    <property type="match status" value="1"/>
</dbReference>
<dbReference type="NCBIfam" id="TIGR01395">
    <property type="entry name" value="FlgC"/>
    <property type="match status" value="1"/>
</dbReference>